<dbReference type="CDD" id="cd05233">
    <property type="entry name" value="SDR_c"/>
    <property type="match status" value="1"/>
</dbReference>
<dbReference type="Proteomes" id="UP000317496">
    <property type="component" value="Chromosome"/>
</dbReference>
<evidence type="ECO:0000313" key="4">
    <source>
        <dbReference type="Proteomes" id="UP000317496"/>
    </source>
</evidence>
<evidence type="ECO:0000259" key="2">
    <source>
        <dbReference type="SMART" id="SM00822"/>
    </source>
</evidence>
<organism evidence="3 4">
    <name type="scientific">Ferrovibrio terrae</name>
    <dbReference type="NCBI Taxonomy" id="2594003"/>
    <lineage>
        <taxon>Bacteria</taxon>
        <taxon>Pseudomonadati</taxon>
        <taxon>Pseudomonadota</taxon>
        <taxon>Alphaproteobacteria</taxon>
        <taxon>Rhodospirillales</taxon>
        <taxon>Rhodospirillaceae</taxon>
        <taxon>Ferrovibrio</taxon>
    </lineage>
</organism>
<evidence type="ECO:0000256" key="1">
    <source>
        <dbReference type="ARBA" id="ARBA00006484"/>
    </source>
</evidence>
<dbReference type="OrthoDB" id="9789398at2"/>
<dbReference type="AlphaFoldDB" id="A0A516GYV3"/>
<dbReference type="InterPro" id="IPR057326">
    <property type="entry name" value="KR_dom"/>
</dbReference>
<dbReference type="PANTHER" id="PTHR43943:SF2">
    <property type="entry name" value="DEHYDROGENASE_REDUCTASE 4"/>
    <property type="match status" value="1"/>
</dbReference>
<dbReference type="PRINTS" id="PR00080">
    <property type="entry name" value="SDRFAMILY"/>
</dbReference>
<keyword evidence="4" id="KW-1185">Reference proteome</keyword>
<dbReference type="RefSeq" id="WP_144067668.1">
    <property type="nucleotide sequence ID" value="NZ_CP041636.1"/>
</dbReference>
<accession>A0A516GYV3</accession>
<name>A0A516GYV3_9PROT</name>
<evidence type="ECO:0000313" key="3">
    <source>
        <dbReference type="EMBL" id="QDO96687.1"/>
    </source>
</evidence>
<sequence>MSANLFDLSDKVAIVTGSSRGIGRSIAIRMAQHGAKVVVSSRKADACEKVADEIKAAGGDAIVVPCNVSDKAQLQALVDATVKQWGRVDVLVCNAAVNPFFGPSKDIPDDAFDKIMAVNIKSNHWLANMVAPGMAERGHGAIIVISSVGGLFGSNTLGAYAISKAADMQLVRNLAVEWGPQNIRANCIAPGLVKTDFARALWENPEIAKKATKGYALRRIGEPDEIAGAAVFLASAAGQFMTGQTMVIDGGGMVNFQSV</sequence>
<dbReference type="PANTHER" id="PTHR43943">
    <property type="entry name" value="DEHYDROGENASE/REDUCTASE (SDR FAMILY) MEMBER 4"/>
    <property type="match status" value="1"/>
</dbReference>
<dbReference type="PROSITE" id="PS00061">
    <property type="entry name" value="ADH_SHORT"/>
    <property type="match status" value="1"/>
</dbReference>
<dbReference type="NCBIfam" id="NF005559">
    <property type="entry name" value="PRK07231.1"/>
    <property type="match status" value="1"/>
</dbReference>
<dbReference type="FunFam" id="3.40.50.720:FF:000084">
    <property type="entry name" value="Short-chain dehydrogenase reductase"/>
    <property type="match status" value="1"/>
</dbReference>
<dbReference type="Gene3D" id="3.40.50.720">
    <property type="entry name" value="NAD(P)-binding Rossmann-like Domain"/>
    <property type="match status" value="1"/>
</dbReference>
<reference evidence="3 4" key="1">
    <citation type="submission" date="2019-07" db="EMBL/GenBank/DDBJ databases">
        <title>Genome sequencing for Ferrovibrio sp. K5.</title>
        <authorList>
            <person name="Park S.-J."/>
        </authorList>
    </citation>
    <scope>NUCLEOTIDE SEQUENCE [LARGE SCALE GENOMIC DNA]</scope>
    <source>
        <strain evidence="3 4">K5</strain>
    </source>
</reference>
<gene>
    <name evidence="3" type="ORF">FNB15_05060</name>
</gene>
<dbReference type="EMBL" id="CP041636">
    <property type="protein sequence ID" value="QDO96687.1"/>
    <property type="molecule type" value="Genomic_DNA"/>
</dbReference>
<comment type="similarity">
    <text evidence="1">Belongs to the short-chain dehydrogenases/reductases (SDR) family.</text>
</comment>
<dbReference type="KEGG" id="fer:FNB15_05060"/>
<dbReference type="InterPro" id="IPR020904">
    <property type="entry name" value="Sc_DH/Rdtase_CS"/>
</dbReference>
<feature type="domain" description="Ketoreductase" evidence="2">
    <location>
        <begin position="11"/>
        <end position="186"/>
    </location>
</feature>
<proteinExistence type="inferred from homology"/>
<protein>
    <submittedName>
        <fullName evidence="3">SDR family oxidoreductase</fullName>
    </submittedName>
</protein>
<dbReference type="SMART" id="SM00822">
    <property type="entry name" value="PKS_KR"/>
    <property type="match status" value="1"/>
</dbReference>
<dbReference type="InterPro" id="IPR002347">
    <property type="entry name" value="SDR_fam"/>
</dbReference>
<dbReference type="PRINTS" id="PR00081">
    <property type="entry name" value="GDHRDH"/>
</dbReference>
<dbReference type="Pfam" id="PF13561">
    <property type="entry name" value="adh_short_C2"/>
    <property type="match status" value="1"/>
</dbReference>
<dbReference type="InterPro" id="IPR036291">
    <property type="entry name" value="NAD(P)-bd_dom_sf"/>
</dbReference>
<dbReference type="SUPFAM" id="SSF51735">
    <property type="entry name" value="NAD(P)-binding Rossmann-fold domains"/>
    <property type="match status" value="1"/>
</dbReference>